<accession>A0A512L7F2</accession>
<evidence type="ECO:0000313" key="2">
    <source>
        <dbReference type="Proteomes" id="UP000321337"/>
    </source>
</evidence>
<comment type="caution">
    <text evidence="1">The sequence shown here is derived from an EMBL/GenBank/DDBJ whole genome shotgun (WGS) entry which is preliminary data.</text>
</comment>
<name>A0A512L7F2_9PROT</name>
<proteinExistence type="predicted"/>
<gene>
    <name evidence="1" type="ORF">TPL01_12090</name>
</gene>
<dbReference type="InterPro" id="IPR012341">
    <property type="entry name" value="6hp_glycosidase-like_sf"/>
</dbReference>
<reference evidence="1 2" key="1">
    <citation type="submission" date="2019-07" db="EMBL/GenBank/DDBJ databases">
        <title>Whole genome shotgun sequence of Thiobacillus plumbophilus NBRC 107929.</title>
        <authorList>
            <person name="Hosoyama A."/>
            <person name="Uohara A."/>
            <person name="Ohji S."/>
            <person name="Ichikawa N."/>
        </authorList>
    </citation>
    <scope>NUCLEOTIDE SEQUENCE [LARGE SCALE GENOMIC DNA]</scope>
    <source>
        <strain evidence="1 2">NBRC 107929</strain>
    </source>
</reference>
<dbReference type="EMBL" id="BKAD01000011">
    <property type="protein sequence ID" value="GEP30071.1"/>
    <property type="molecule type" value="Genomic_DNA"/>
</dbReference>
<protein>
    <recommendedName>
        <fullName evidence="3">Glycosyl hydrolase 36 catalytic domain-containing protein</fullName>
    </recommendedName>
</protein>
<dbReference type="Gene3D" id="1.50.10.10">
    <property type="match status" value="2"/>
</dbReference>
<dbReference type="InterPro" id="IPR052047">
    <property type="entry name" value="GH94_Enzymes"/>
</dbReference>
<dbReference type="GO" id="GO:0005975">
    <property type="term" value="P:carbohydrate metabolic process"/>
    <property type="evidence" value="ECO:0007669"/>
    <property type="project" value="InterPro"/>
</dbReference>
<evidence type="ECO:0008006" key="3">
    <source>
        <dbReference type="Google" id="ProtNLM"/>
    </source>
</evidence>
<dbReference type="InterPro" id="IPR008928">
    <property type="entry name" value="6-hairpin_glycosidase_sf"/>
</dbReference>
<dbReference type="PANTHER" id="PTHR37469">
    <property type="entry name" value="CELLOBIONIC ACID PHOSPHORYLASE-RELATED"/>
    <property type="match status" value="1"/>
</dbReference>
<organism evidence="1 2">
    <name type="scientific">Sulfuriferula plumbiphila</name>
    <dbReference type="NCBI Taxonomy" id="171865"/>
    <lineage>
        <taxon>Bacteria</taxon>
        <taxon>Pseudomonadati</taxon>
        <taxon>Pseudomonadota</taxon>
        <taxon>Betaproteobacteria</taxon>
        <taxon>Nitrosomonadales</taxon>
        <taxon>Sulfuricellaceae</taxon>
        <taxon>Sulfuriferula</taxon>
    </lineage>
</organism>
<sequence>MYAGVRTAEKRALPVNYGPTPPEQQPVAESVAPATCGPRDTGVLAESVHFPEGRVLRDEEAWYCDLPKQSEQVASRYGHCVRAVERGLCFGAHGLPLMGSGDGNNGMNLVGAGGKGESVWPGCAADVYALAPHTGHGSWTWYTGSAGWMYRFIVESFLGLRLDVDKLHFAACARTGIHSKCITGIGRRSSTSPCCKPPLRTADRAGGQWRRIARSGHSFWLTAASNTRSRREYTLHKLMALDRSSRKP</sequence>
<dbReference type="RefSeq" id="WP_147071809.1">
    <property type="nucleotide sequence ID" value="NZ_AP021884.1"/>
</dbReference>
<dbReference type="PANTHER" id="PTHR37469:SF2">
    <property type="entry name" value="CELLOBIONIC ACID PHOSPHORYLASE"/>
    <property type="match status" value="1"/>
</dbReference>
<keyword evidence="2" id="KW-1185">Reference proteome</keyword>
<dbReference type="SUPFAM" id="SSF48208">
    <property type="entry name" value="Six-hairpin glycosidases"/>
    <property type="match status" value="1"/>
</dbReference>
<evidence type="ECO:0000313" key="1">
    <source>
        <dbReference type="EMBL" id="GEP30071.1"/>
    </source>
</evidence>
<dbReference type="Proteomes" id="UP000321337">
    <property type="component" value="Unassembled WGS sequence"/>
</dbReference>
<dbReference type="AlphaFoldDB" id="A0A512L7F2"/>
<dbReference type="OrthoDB" id="9769991at2"/>